<dbReference type="InterPro" id="IPR009057">
    <property type="entry name" value="Homeodomain-like_sf"/>
</dbReference>
<keyword evidence="1 2" id="KW-0238">DNA-binding</keyword>
<dbReference type="PANTHER" id="PTHR30055">
    <property type="entry name" value="HTH-TYPE TRANSCRIPTIONAL REGULATOR RUTR"/>
    <property type="match status" value="1"/>
</dbReference>
<dbReference type="SUPFAM" id="SSF46689">
    <property type="entry name" value="Homeodomain-like"/>
    <property type="match status" value="1"/>
</dbReference>
<evidence type="ECO:0000256" key="2">
    <source>
        <dbReference type="PROSITE-ProRule" id="PRU00335"/>
    </source>
</evidence>
<dbReference type="InterPro" id="IPR050109">
    <property type="entry name" value="HTH-type_TetR-like_transc_reg"/>
</dbReference>
<proteinExistence type="predicted"/>
<dbReference type="GO" id="GO:0000976">
    <property type="term" value="F:transcription cis-regulatory region binding"/>
    <property type="evidence" value="ECO:0007669"/>
    <property type="project" value="TreeGrafter"/>
</dbReference>
<evidence type="ECO:0000313" key="5">
    <source>
        <dbReference type="Proteomes" id="UP000466864"/>
    </source>
</evidence>
<organism evidence="4 5">
    <name type="scientific">Bilifractor porci</name>
    <dbReference type="NCBI Taxonomy" id="2606636"/>
    <lineage>
        <taxon>Bacteria</taxon>
        <taxon>Bacillati</taxon>
        <taxon>Bacillota</taxon>
        <taxon>Clostridia</taxon>
        <taxon>Lachnospirales</taxon>
        <taxon>Lachnospiraceae</taxon>
        <taxon>Bilifractor</taxon>
    </lineage>
</organism>
<reference evidence="4 5" key="1">
    <citation type="submission" date="2019-08" db="EMBL/GenBank/DDBJ databases">
        <title>In-depth cultivation of the pig gut microbiome towards novel bacterial diversity and tailored functional studies.</title>
        <authorList>
            <person name="Wylensek D."/>
            <person name="Hitch T.C.A."/>
            <person name="Clavel T."/>
        </authorList>
    </citation>
    <scope>NUCLEOTIDE SEQUENCE [LARGE SCALE GENOMIC DNA]</scope>
    <source>
        <strain evidence="4 5">Oil+RF-744-WCA-WT-13</strain>
    </source>
</reference>
<dbReference type="InterPro" id="IPR023772">
    <property type="entry name" value="DNA-bd_HTH_TetR-type_CS"/>
</dbReference>
<gene>
    <name evidence="4" type="ORF">FYJ60_02315</name>
</gene>
<dbReference type="InterPro" id="IPR001647">
    <property type="entry name" value="HTH_TetR"/>
</dbReference>
<comment type="caution">
    <text evidence="4">The sequence shown here is derived from an EMBL/GenBank/DDBJ whole genome shotgun (WGS) entry which is preliminary data.</text>
</comment>
<dbReference type="AlphaFoldDB" id="A0A7X2P6L6"/>
<dbReference type="Pfam" id="PF00440">
    <property type="entry name" value="TetR_N"/>
    <property type="match status" value="1"/>
</dbReference>
<evidence type="ECO:0000313" key="4">
    <source>
        <dbReference type="EMBL" id="MST81169.1"/>
    </source>
</evidence>
<evidence type="ECO:0000259" key="3">
    <source>
        <dbReference type="PROSITE" id="PS50977"/>
    </source>
</evidence>
<protein>
    <submittedName>
        <fullName evidence="4">TetR/AcrR family transcriptional regulator</fullName>
    </submittedName>
</protein>
<dbReference type="EMBL" id="VUMV01000001">
    <property type="protein sequence ID" value="MST81169.1"/>
    <property type="molecule type" value="Genomic_DNA"/>
</dbReference>
<dbReference type="PROSITE" id="PS50977">
    <property type="entry name" value="HTH_TETR_2"/>
    <property type="match status" value="1"/>
</dbReference>
<name>A0A7X2P6L6_9FIRM</name>
<dbReference type="PROSITE" id="PS01081">
    <property type="entry name" value="HTH_TETR_1"/>
    <property type="match status" value="1"/>
</dbReference>
<dbReference type="Gene3D" id="1.10.357.10">
    <property type="entry name" value="Tetracycline Repressor, domain 2"/>
    <property type="match status" value="1"/>
</dbReference>
<dbReference type="Proteomes" id="UP000466864">
    <property type="component" value="Unassembled WGS sequence"/>
</dbReference>
<feature type="domain" description="HTH tetR-type" evidence="3">
    <location>
        <begin position="5"/>
        <end position="65"/>
    </location>
</feature>
<keyword evidence="5" id="KW-1185">Reference proteome</keyword>
<sequence>MGKNNNHRADIMRAAIELVAEDGISAVTTRHVARRAGVSDGLMYRFFKSKEELLISCLYQITDEFTGALHGFMEIQAETVTEYKQEVRTRWNVFFSVLLEHVSETLFFHEYANSASMMKLTREGKFQITDFTRMLAERLGAANLQFTRVSEEDIPYFWLYFIHVSMLFAVRIIRGELPDTEKSRDKIWEMIANGISSFIVADQ</sequence>
<dbReference type="PANTHER" id="PTHR30055:SF235">
    <property type="entry name" value="TRANSCRIPTIONAL REGULATORY PROTEIN"/>
    <property type="match status" value="1"/>
</dbReference>
<accession>A0A7X2P6L6</accession>
<feature type="DNA-binding region" description="H-T-H motif" evidence="2">
    <location>
        <begin position="28"/>
        <end position="47"/>
    </location>
</feature>
<dbReference type="RefSeq" id="WP_154456964.1">
    <property type="nucleotide sequence ID" value="NZ_VUMV01000001.1"/>
</dbReference>
<dbReference type="GO" id="GO:0003700">
    <property type="term" value="F:DNA-binding transcription factor activity"/>
    <property type="evidence" value="ECO:0007669"/>
    <property type="project" value="TreeGrafter"/>
</dbReference>
<dbReference type="PRINTS" id="PR00455">
    <property type="entry name" value="HTHTETR"/>
</dbReference>
<evidence type="ECO:0000256" key="1">
    <source>
        <dbReference type="ARBA" id="ARBA00023125"/>
    </source>
</evidence>